<reference evidence="5 6" key="1">
    <citation type="submission" date="2018-11" db="EMBL/GenBank/DDBJ databases">
        <title>Genome sequence of Saitozyma podzolica DSM 27192.</title>
        <authorList>
            <person name="Aliyu H."/>
            <person name="Gorte O."/>
            <person name="Ochsenreither K."/>
        </authorList>
    </citation>
    <scope>NUCLEOTIDE SEQUENCE [LARGE SCALE GENOMIC DNA]</scope>
    <source>
        <strain evidence="5 6">DSM 27192</strain>
    </source>
</reference>
<dbReference type="STRING" id="1890683.A0A427XN73"/>
<evidence type="ECO:0000313" key="6">
    <source>
        <dbReference type="Proteomes" id="UP000279259"/>
    </source>
</evidence>
<proteinExistence type="inferred from homology"/>
<evidence type="ECO:0000259" key="4">
    <source>
        <dbReference type="Pfam" id="PF03328"/>
    </source>
</evidence>
<accession>A0A427XN73</accession>
<evidence type="ECO:0000256" key="2">
    <source>
        <dbReference type="ARBA" id="ARBA00022723"/>
    </source>
</evidence>
<dbReference type="InterPro" id="IPR005000">
    <property type="entry name" value="Aldolase/citrate-lyase_domain"/>
</dbReference>
<keyword evidence="6" id="KW-1185">Reference proteome</keyword>
<comment type="caution">
    <text evidence="5">The sequence shown here is derived from an EMBL/GenBank/DDBJ whole genome shotgun (WGS) entry which is preliminary data.</text>
</comment>
<dbReference type="AlphaFoldDB" id="A0A427XN73"/>
<sequence length="289" mass="31647">MSVNGSSTLAFADEADRLKYEEVRAIARPNVMLEKMKAGGLALVHTMSIARSIEIVGMAKFAGYDGLSINLEHERNSFGETVDMCCGALMTGLTPVIIVPSLQSDWVSRMLDNGAQAIIVPRTNDAAMARLLVKYGKHRPLGERPLAYNPQMQYRIPDFKHTQQAANDTTMCIPMIETVEGLENCEEIASVPGVDAIFVGTHDLSDDMGIAGDFFNPKVQDAIGRICKAAQAASTPEKEIYVGLGGLDPYPDLFRKLRKLYPNIRFTNAGRDVIMLTQGMEAALSKFKD</sequence>
<dbReference type="InterPro" id="IPR040442">
    <property type="entry name" value="Pyrv_kinase-like_dom_sf"/>
</dbReference>
<evidence type="ECO:0000256" key="1">
    <source>
        <dbReference type="ARBA" id="ARBA00005568"/>
    </source>
</evidence>
<dbReference type="Proteomes" id="UP000279259">
    <property type="component" value="Unassembled WGS sequence"/>
</dbReference>
<evidence type="ECO:0000313" key="5">
    <source>
        <dbReference type="EMBL" id="RSH80157.1"/>
    </source>
</evidence>
<keyword evidence="2" id="KW-0479">Metal-binding</keyword>
<dbReference type="PANTHER" id="PTHR30502">
    <property type="entry name" value="2-KETO-3-DEOXY-L-RHAMNONATE ALDOLASE"/>
    <property type="match status" value="1"/>
</dbReference>
<dbReference type="GO" id="GO:0005737">
    <property type="term" value="C:cytoplasm"/>
    <property type="evidence" value="ECO:0007669"/>
    <property type="project" value="TreeGrafter"/>
</dbReference>
<dbReference type="GO" id="GO:0046872">
    <property type="term" value="F:metal ion binding"/>
    <property type="evidence" value="ECO:0007669"/>
    <property type="project" value="UniProtKB-KW"/>
</dbReference>
<evidence type="ECO:0000256" key="3">
    <source>
        <dbReference type="ARBA" id="ARBA00023239"/>
    </source>
</evidence>
<name>A0A427XN73_9TREE</name>
<gene>
    <name evidence="5" type="ORF">EHS25_007262</name>
</gene>
<dbReference type="OrthoDB" id="1621678at2759"/>
<comment type="similarity">
    <text evidence="1">Belongs to the HpcH/HpaI aldolase family.</text>
</comment>
<dbReference type="GO" id="GO:0016832">
    <property type="term" value="F:aldehyde-lyase activity"/>
    <property type="evidence" value="ECO:0007669"/>
    <property type="project" value="TreeGrafter"/>
</dbReference>
<dbReference type="Pfam" id="PF03328">
    <property type="entry name" value="HpcH_HpaI"/>
    <property type="match status" value="1"/>
</dbReference>
<dbReference type="PANTHER" id="PTHR30502:SF0">
    <property type="entry name" value="PHOSPHOENOLPYRUVATE CARBOXYLASE FAMILY PROTEIN"/>
    <property type="match status" value="1"/>
</dbReference>
<keyword evidence="3" id="KW-0456">Lyase</keyword>
<feature type="domain" description="HpcH/HpaI aldolase/citrate lyase" evidence="4">
    <location>
        <begin position="56"/>
        <end position="233"/>
    </location>
</feature>
<protein>
    <recommendedName>
        <fullName evidence="4">HpcH/HpaI aldolase/citrate lyase domain-containing protein</fullName>
    </recommendedName>
</protein>
<dbReference type="EMBL" id="RSCD01000036">
    <property type="protein sequence ID" value="RSH80157.1"/>
    <property type="molecule type" value="Genomic_DNA"/>
</dbReference>
<dbReference type="InterPro" id="IPR050251">
    <property type="entry name" value="HpcH-HpaI_aldolase"/>
</dbReference>
<dbReference type="SUPFAM" id="SSF51621">
    <property type="entry name" value="Phosphoenolpyruvate/pyruvate domain"/>
    <property type="match status" value="1"/>
</dbReference>
<organism evidence="5 6">
    <name type="scientific">Saitozyma podzolica</name>
    <dbReference type="NCBI Taxonomy" id="1890683"/>
    <lineage>
        <taxon>Eukaryota</taxon>
        <taxon>Fungi</taxon>
        <taxon>Dikarya</taxon>
        <taxon>Basidiomycota</taxon>
        <taxon>Agaricomycotina</taxon>
        <taxon>Tremellomycetes</taxon>
        <taxon>Tremellales</taxon>
        <taxon>Trimorphomycetaceae</taxon>
        <taxon>Saitozyma</taxon>
    </lineage>
</organism>
<dbReference type="InterPro" id="IPR015813">
    <property type="entry name" value="Pyrv/PenolPyrv_kinase-like_dom"/>
</dbReference>
<dbReference type="Gene3D" id="3.20.20.60">
    <property type="entry name" value="Phosphoenolpyruvate-binding domains"/>
    <property type="match status" value="1"/>
</dbReference>